<dbReference type="GeneID" id="20349997"/>
<accession>J3P7P8</accession>
<evidence type="ECO:0000256" key="2">
    <source>
        <dbReference type="ARBA" id="ARBA00010239"/>
    </source>
</evidence>
<evidence type="ECO:0000256" key="5">
    <source>
        <dbReference type="ARBA" id="ARBA00023242"/>
    </source>
</evidence>
<dbReference type="EnsemblFungi" id="EJT72680">
    <property type="protein sequence ID" value="EJT72680"/>
    <property type="gene ID" value="GGTG_09539"/>
</dbReference>
<evidence type="ECO:0000256" key="6">
    <source>
        <dbReference type="SAM" id="MobiDB-lite"/>
    </source>
</evidence>
<reference evidence="9" key="1">
    <citation type="submission" date="2010-07" db="EMBL/GenBank/DDBJ databases">
        <title>The genome sequence of Gaeumannomyces graminis var. tritici strain R3-111a-1.</title>
        <authorList>
            <consortium name="The Broad Institute Genome Sequencing Platform"/>
            <person name="Ma L.-J."/>
            <person name="Dead R."/>
            <person name="Young S."/>
            <person name="Zeng Q."/>
            <person name="Koehrsen M."/>
            <person name="Alvarado L."/>
            <person name="Berlin A."/>
            <person name="Chapman S.B."/>
            <person name="Chen Z."/>
            <person name="Freedman E."/>
            <person name="Gellesch M."/>
            <person name="Goldberg J."/>
            <person name="Griggs A."/>
            <person name="Gujja S."/>
            <person name="Heilman E.R."/>
            <person name="Heiman D."/>
            <person name="Hepburn T."/>
            <person name="Howarth C."/>
            <person name="Jen D."/>
            <person name="Larson L."/>
            <person name="Mehta T."/>
            <person name="Neiman D."/>
            <person name="Pearson M."/>
            <person name="Roberts A."/>
            <person name="Saif S."/>
            <person name="Shea T."/>
            <person name="Shenoy N."/>
            <person name="Sisk P."/>
            <person name="Stolte C."/>
            <person name="Sykes S."/>
            <person name="Walk T."/>
            <person name="White J."/>
            <person name="Yandava C."/>
            <person name="Haas B."/>
            <person name="Nusbaum C."/>
            <person name="Birren B."/>
        </authorList>
    </citation>
    <scope>NUCLEOTIDE SEQUENCE [LARGE SCALE GENOMIC DNA]</scope>
    <source>
        <strain evidence="9">R3-111a-1</strain>
    </source>
</reference>
<organism evidence="7">
    <name type="scientific">Gaeumannomyces tritici (strain R3-111a-1)</name>
    <name type="common">Wheat and barley take-all root rot fungus</name>
    <name type="synonym">Gaeumannomyces graminis var. tritici</name>
    <dbReference type="NCBI Taxonomy" id="644352"/>
    <lineage>
        <taxon>Eukaryota</taxon>
        <taxon>Fungi</taxon>
        <taxon>Dikarya</taxon>
        <taxon>Ascomycota</taxon>
        <taxon>Pezizomycotina</taxon>
        <taxon>Sordariomycetes</taxon>
        <taxon>Sordariomycetidae</taxon>
        <taxon>Magnaporthales</taxon>
        <taxon>Magnaporthaceae</taxon>
        <taxon>Gaeumannomyces</taxon>
    </lineage>
</organism>
<gene>
    <name evidence="8" type="primary">20349997</name>
    <name evidence="7" type="ORF">GGTG_09539</name>
</gene>
<feature type="region of interest" description="Disordered" evidence="6">
    <location>
        <begin position="752"/>
        <end position="798"/>
    </location>
</feature>
<reference evidence="8" key="4">
    <citation type="journal article" date="2015" name="G3 (Bethesda)">
        <title>Genome sequences of three phytopathogenic species of the Magnaporthaceae family of fungi.</title>
        <authorList>
            <person name="Okagaki L.H."/>
            <person name="Nunes C.C."/>
            <person name="Sailsbery J."/>
            <person name="Clay B."/>
            <person name="Brown D."/>
            <person name="John T."/>
            <person name="Oh Y."/>
            <person name="Young N."/>
            <person name="Fitzgerald M."/>
            <person name="Haas B.J."/>
            <person name="Zeng Q."/>
            <person name="Young S."/>
            <person name="Adiconis X."/>
            <person name="Fan L."/>
            <person name="Levin J.Z."/>
            <person name="Mitchell T.K."/>
            <person name="Okubara P.A."/>
            <person name="Farman M.L."/>
            <person name="Kohn L.M."/>
            <person name="Birren B."/>
            <person name="Ma L.-J."/>
            <person name="Dean R.A."/>
        </authorList>
    </citation>
    <scope>NUCLEOTIDE SEQUENCE</scope>
    <source>
        <strain evidence="8">R3-111a-1</strain>
    </source>
</reference>
<comment type="subcellular location">
    <subcellularLocation>
        <location evidence="1">Nucleus</location>
    </subcellularLocation>
</comment>
<comment type="similarity">
    <text evidence="2">Belongs to the SNF5 family.</text>
</comment>
<feature type="region of interest" description="Disordered" evidence="6">
    <location>
        <begin position="1"/>
        <end position="78"/>
    </location>
</feature>
<feature type="compositionally biased region" description="Basic and acidic residues" evidence="6">
    <location>
        <begin position="536"/>
        <end position="555"/>
    </location>
</feature>
<dbReference type="Pfam" id="PF04855">
    <property type="entry name" value="SNF5"/>
    <property type="match status" value="1"/>
</dbReference>
<dbReference type="AlphaFoldDB" id="J3P7P8"/>
<keyword evidence="4" id="KW-0804">Transcription</keyword>
<dbReference type="RefSeq" id="XP_009225654.1">
    <property type="nucleotide sequence ID" value="XM_009227390.1"/>
</dbReference>
<name>J3P7P8_GAET3</name>
<dbReference type="PANTHER" id="PTHR10019">
    <property type="entry name" value="SNF5"/>
    <property type="match status" value="1"/>
</dbReference>
<feature type="compositionally biased region" description="Basic and acidic residues" evidence="6">
    <location>
        <begin position="753"/>
        <end position="769"/>
    </location>
</feature>
<dbReference type="OrthoDB" id="515064at2759"/>
<sequence length="798" mass="87267">MNLDMATSQALAASPSASNPNATANAASQPWPAATPAGASSSSSSSCSSSAPPSTSDPAAASDKPPAEPATTKTLPTRTRDSLNVLLLDQYTARDSLHQAALVRQRETAKGAYERAQDRLLDFHDVRKQYNAFPARLYGEGYNGFGNGYTHTGNAGPRIVYPQDKPRPGKRQTPGFKCARKDMRQQAEQHEELVPVRIDVEYDRVKLRDTFTWNLHDRLVNVDHFSRMLLEDLGLKDPALYAPVLDQVIAQVNEQLQDFYPTVFSEEDALDPELPYSAYKNDEMRILIKLNITIGQVTLVDQFEWEINNPLNSPEDFANSMVRDLALSGEFATAIAHCIREQSQLFTKSLYSIGHPFDGRPVEDPDLVMAFLPSPIPSVFRPQQQAKEYAPYLYELTDADLERNEVTLSREQRRQKRSVNRRGGPTLPDLKERQRTIRTLVVSSVLPGAALSVDDSRLYKKTITAGPGGARKRGVRDGDLSESDESDDSAPDSPAMGALTGTARTRGLRGAAATAQQRMANIGRSETPEASGTIYHHHETRTSRRFVPRDARDSTEDPNSLVVKLHIPSHRLRRILQGERIRLSTPAGSQTPSQTPAMPPARAPSVSNVPGSMGPPPTTPSAAAQSLPSGSPTATTLPQAQLGRVRAPLPPSATGEPLPQAPAVPDWLTEAIRGLEETYPDDYFEGTMRYCAVDRESNRVVSMPTTDQIPPNIVFYFIPRIKCLDCPGKLYTPGPGTTAENFEVHLKNRAHREKVNQRTGKTLEQRPKAPSEASSITAAVTPASASLPVPAAPSQSQA</sequence>
<feature type="compositionally biased region" description="Acidic residues" evidence="6">
    <location>
        <begin position="480"/>
        <end position="490"/>
    </location>
</feature>
<feature type="region of interest" description="Disordered" evidence="6">
    <location>
        <begin position="463"/>
        <end position="558"/>
    </location>
</feature>
<dbReference type="STRING" id="644352.J3P7P8"/>
<reference evidence="7" key="3">
    <citation type="submission" date="2010-09" db="EMBL/GenBank/DDBJ databases">
        <title>Annotation of Gaeumannomyces graminis var. tritici R3-111a-1.</title>
        <authorList>
            <consortium name="The Broad Institute Genome Sequencing Platform"/>
            <person name="Ma L.-J."/>
            <person name="Dead R."/>
            <person name="Young S.K."/>
            <person name="Zeng Q."/>
            <person name="Gargeya S."/>
            <person name="Fitzgerald M."/>
            <person name="Haas B."/>
            <person name="Abouelleil A."/>
            <person name="Alvarado L."/>
            <person name="Arachchi H.M."/>
            <person name="Berlin A."/>
            <person name="Brown A."/>
            <person name="Chapman S.B."/>
            <person name="Chen Z."/>
            <person name="Dunbar C."/>
            <person name="Freedman E."/>
            <person name="Gearin G."/>
            <person name="Gellesch M."/>
            <person name="Goldberg J."/>
            <person name="Griggs A."/>
            <person name="Gujja S."/>
            <person name="Heiman D."/>
            <person name="Howarth C."/>
            <person name="Larson L."/>
            <person name="Lui A."/>
            <person name="MacDonald P.J.P."/>
            <person name="Mehta T."/>
            <person name="Montmayeur A."/>
            <person name="Murphy C."/>
            <person name="Neiman D."/>
            <person name="Pearson M."/>
            <person name="Priest M."/>
            <person name="Roberts A."/>
            <person name="Saif S."/>
            <person name="Shea T."/>
            <person name="Shenoy N."/>
            <person name="Sisk P."/>
            <person name="Stolte C."/>
            <person name="Sykes S."/>
            <person name="Yandava C."/>
            <person name="Wortman J."/>
            <person name="Nusbaum C."/>
            <person name="Birren B."/>
        </authorList>
    </citation>
    <scope>NUCLEOTIDE SEQUENCE</scope>
    <source>
        <strain evidence="7">R3-111a-1</strain>
    </source>
</reference>
<dbReference type="HOGENOM" id="CLU_018784_0_0_1"/>
<proteinExistence type="inferred from homology"/>
<protein>
    <submittedName>
        <fullName evidence="7">Transcription regulatory protein SNF5</fullName>
    </submittedName>
</protein>
<dbReference type="InterPro" id="IPR006939">
    <property type="entry name" value="SNF5"/>
</dbReference>
<feature type="region of interest" description="Disordered" evidence="6">
    <location>
        <begin position="405"/>
        <end position="432"/>
    </location>
</feature>
<evidence type="ECO:0000256" key="4">
    <source>
        <dbReference type="ARBA" id="ARBA00023163"/>
    </source>
</evidence>
<keyword evidence="5" id="KW-0539">Nucleus</keyword>
<dbReference type="VEuPathDB" id="FungiDB:GGTG_09539"/>
<dbReference type="GO" id="GO:0000228">
    <property type="term" value="C:nuclear chromosome"/>
    <property type="evidence" value="ECO:0007669"/>
    <property type="project" value="InterPro"/>
</dbReference>
<feature type="compositionally biased region" description="Low complexity" evidence="6">
    <location>
        <begin position="777"/>
        <end position="798"/>
    </location>
</feature>
<dbReference type="EMBL" id="GL385399">
    <property type="protein sequence ID" value="EJT72680.1"/>
    <property type="molecule type" value="Genomic_DNA"/>
</dbReference>
<feature type="compositionally biased region" description="Polar residues" evidence="6">
    <location>
        <begin position="586"/>
        <end position="596"/>
    </location>
</feature>
<evidence type="ECO:0000313" key="7">
    <source>
        <dbReference type="EMBL" id="EJT72680.1"/>
    </source>
</evidence>
<dbReference type="eggNOG" id="KOG1649">
    <property type="taxonomic scope" value="Eukaryota"/>
</dbReference>
<evidence type="ECO:0000313" key="8">
    <source>
        <dbReference type="EnsemblFungi" id="EJT72680"/>
    </source>
</evidence>
<evidence type="ECO:0000313" key="9">
    <source>
        <dbReference type="Proteomes" id="UP000006039"/>
    </source>
</evidence>
<reference evidence="7" key="2">
    <citation type="submission" date="2010-07" db="EMBL/GenBank/DDBJ databases">
        <authorList>
            <consortium name="The Broad Institute Genome Sequencing Platform"/>
            <consortium name="Broad Institute Genome Sequencing Center for Infectious Disease"/>
            <person name="Ma L.-J."/>
            <person name="Dead R."/>
            <person name="Young S."/>
            <person name="Zeng Q."/>
            <person name="Koehrsen M."/>
            <person name="Alvarado L."/>
            <person name="Berlin A."/>
            <person name="Chapman S.B."/>
            <person name="Chen Z."/>
            <person name="Freedman E."/>
            <person name="Gellesch M."/>
            <person name="Goldberg J."/>
            <person name="Griggs A."/>
            <person name="Gujja S."/>
            <person name="Heilman E.R."/>
            <person name="Heiman D."/>
            <person name="Hepburn T."/>
            <person name="Howarth C."/>
            <person name="Jen D."/>
            <person name="Larson L."/>
            <person name="Mehta T."/>
            <person name="Neiman D."/>
            <person name="Pearson M."/>
            <person name="Roberts A."/>
            <person name="Saif S."/>
            <person name="Shea T."/>
            <person name="Shenoy N."/>
            <person name="Sisk P."/>
            <person name="Stolte C."/>
            <person name="Sykes S."/>
            <person name="Walk T."/>
            <person name="White J."/>
            <person name="Yandava C."/>
            <person name="Haas B."/>
            <person name="Nusbaum C."/>
            <person name="Birren B."/>
        </authorList>
    </citation>
    <scope>NUCLEOTIDE SEQUENCE</scope>
    <source>
        <strain evidence="7">R3-111a-1</strain>
    </source>
</reference>
<feature type="compositionally biased region" description="Low complexity" evidence="6">
    <location>
        <begin position="491"/>
        <end position="518"/>
    </location>
</feature>
<evidence type="ECO:0000256" key="3">
    <source>
        <dbReference type="ARBA" id="ARBA00023015"/>
    </source>
</evidence>
<feature type="compositionally biased region" description="Low complexity" evidence="6">
    <location>
        <begin position="1"/>
        <end position="64"/>
    </location>
</feature>
<feature type="compositionally biased region" description="Low complexity" evidence="6">
    <location>
        <begin position="620"/>
        <end position="629"/>
    </location>
</feature>
<dbReference type="Proteomes" id="UP000006039">
    <property type="component" value="Unassembled WGS sequence"/>
</dbReference>
<reference evidence="8" key="5">
    <citation type="submission" date="2018-04" db="UniProtKB">
        <authorList>
            <consortium name="EnsemblFungi"/>
        </authorList>
    </citation>
    <scope>IDENTIFICATION</scope>
    <source>
        <strain evidence="8">R3-111a-1</strain>
    </source>
</reference>
<feature type="region of interest" description="Disordered" evidence="6">
    <location>
        <begin position="580"/>
        <end position="636"/>
    </location>
</feature>
<dbReference type="GO" id="GO:0006338">
    <property type="term" value="P:chromatin remodeling"/>
    <property type="evidence" value="ECO:0007669"/>
    <property type="project" value="InterPro"/>
</dbReference>
<keyword evidence="3" id="KW-0805">Transcription regulation</keyword>
<evidence type="ECO:0000256" key="1">
    <source>
        <dbReference type="ARBA" id="ARBA00004123"/>
    </source>
</evidence>
<keyword evidence="9" id="KW-1185">Reference proteome</keyword>